<evidence type="ECO:0000256" key="1">
    <source>
        <dbReference type="SAM" id="MobiDB-lite"/>
    </source>
</evidence>
<feature type="compositionally biased region" description="Basic and acidic residues" evidence="1">
    <location>
        <begin position="207"/>
        <end position="219"/>
    </location>
</feature>
<evidence type="ECO:0000313" key="3">
    <source>
        <dbReference type="Proteomes" id="UP000217790"/>
    </source>
</evidence>
<feature type="compositionally biased region" description="Polar residues" evidence="1">
    <location>
        <begin position="85"/>
        <end position="97"/>
    </location>
</feature>
<organism evidence="2 3">
    <name type="scientific">Armillaria gallica</name>
    <name type="common">Bulbous honey fungus</name>
    <name type="synonym">Armillaria bulbosa</name>
    <dbReference type="NCBI Taxonomy" id="47427"/>
    <lineage>
        <taxon>Eukaryota</taxon>
        <taxon>Fungi</taxon>
        <taxon>Dikarya</taxon>
        <taxon>Basidiomycota</taxon>
        <taxon>Agaricomycotina</taxon>
        <taxon>Agaricomycetes</taxon>
        <taxon>Agaricomycetidae</taxon>
        <taxon>Agaricales</taxon>
        <taxon>Marasmiineae</taxon>
        <taxon>Physalacriaceae</taxon>
        <taxon>Armillaria</taxon>
    </lineage>
</organism>
<evidence type="ECO:0000313" key="2">
    <source>
        <dbReference type="EMBL" id="PBK87804.1"/>
    </source>
</evidence>
<feature type="region of interest" description="Disordered" evidence="1">
    <location>
        <begin position="12"/>
        <end position="32"/>
    </location>
</feature>
<keyword evidence="3" id="KW-1185">Reference proteome</keyword>
<proteinExistence type="predicted"/>
<name>A0A2H3D236_ARMGA</name>
<dbReference type="EMBL" id="KZ293676">
    <property type="protein sequence ID" value="PBK87804.1"/>
    <property type="molecule type" value="Genomic_DNA"/>
</dbReference>
<protein>
    <submittedName>
        <fullName evidence="2">Uncharacterized protein</fullName>
    </submittedName>
</protein>
<sequence length="241" mass="25682">MSFSQHKYLIPGLRPVPLDTPSPSPEPELHGQMPAPLRTMTPLPALKPMTLATSLAANPLLSNVLASGSAPFNISKPSMPRFMTPLTTPSGQASMTPKTKVKPQFGTSKSVQLSNAASSSQSAQAKPVNMLKSKPPPSPAEAFQKDWSLPLYSKLAQQLRALLVLSAANHPNIIPGPDLILQGEDDELEQGQGDLVKAWCINDEVAGTDREDGDLRGQDDDVPSSDEATSPPPTNMAHHLC</sequence>
<gene>
    <name evidence="2" type="ORF">ARMGADRAFT_1034421</name>
</gene>
<feature type="region of interest" description="Disordered" evidence="1">
    <location>
        <begin position="206"/>
        <end position="241"/>
    </location>
</feature>
<accession>A0A2H3D236</accession>
<reference evidence="3" key="1">
    <citation type="journal article" date="2017" name="Nat. Ecol. Evol.">
        <title>Genome expansion and lineage-specific genetic innovations in the forest pathogenic fungi Armillaria.</title>
        <authorList>
            <person name="Sipos G."/>
            <person name="Prasanna A.N."/>
            <person name="Walter M.C."/>
            <person name="O'Connor E."/>
            <person name="Balint B."/>
            <person name="Krizsan K."/>
            <person name="Kiss B."/>
            <person name="Hess J."/>
            <person name="Varga T."/>
            <person name="Slot J."/>
            <person name="Riley R."/>
            <person name="Boka B."/>
            <person name="Rigling D."/>
            <person name="Barry K."/>
            <person name="Lee J."/>
            <person name="Mihaltcheva S."/>
            <person name="LaButti K."/>
            <person name="Lipzen A."/>
            <person name="Waldron R."/>
            <person name="Moloney N.M."/>
            <person name="Sperisen C."/>
            <person name="Kredics L."/>
            <person name="Vagvoelgyi C."/>
            <person name="Patrignani A."/>
            <person name="Fitzpatrick D."/>
            <person name="Nagy I."/>
            <person name="Doyle S."/>
            <person name="Anderson J.B."/>
            <person name="Grigoriev I.V."/>
            <person name="Gueldener U."/>
            <person name="Muensterkoetter M."/>
            <person name="Nagy L.G."/>
        </authorList>
    </citation>
    <scope>NUCLEOTIDE SEQUENCE [LARGE SCALE GENOMIC DNA]</scope>
    <source>
        <strain evidence="3">Ar21-2</strain>
    </source>
</reference>
<feature type="compositionally biased region" description="Low complexity" evidence="1">
    <location>
        <begin position="108"/>
        <end position="125"/>
    </location>
</feature>
<feature type="region of interest" description="Disordered" evidence="1">
    <location>
        <begin position="83"/>
        <end position="142"/>
    </location>
</feature>
<dbReference type="Proteomes" id="UP000217790">
    <property type="component" value="Unassembled WGS sequence"/>
</dbReference>
<dbReference type="InParanoid" id="A0A2H3D236"/>
<dbReference type="AlphaFoldDB" id="A0A2H3D236"/>